<evidence type="ECO:0000259" key="2">
    <source>
        <dbReference type="Pfam" id="PF03795"/>
    </source>
</evidence>
<dbReference type="InterPro" id="IPR011008">
    <property type="entry name" value="Dimeric_a/b-barrel"/>
</dbReference>
<reference evidence="4" key="1">
    <citation type="submission" date="2016-10" db="EMBL/GenBank/DDBJ databases">
        <authorList>
            <person name="Varghese N."/>
            <person name="Submissions S."/>
        </authorList>
    </citation>
    <scope>NUCLEOTIDE SEQUENCE [LARGE SCALE GENOMIC DNA]</scope>
    <source>
        <strain evidence="4">DSM 45460</strain>
    </source>
</reference>
<gene>
    <name evidence="3" type="ORF">SAMN04487820_111114</name>
</gene>
<accession>A0A1G9E4B0</accession>
<keyword evidence="4" id="KW-1185">Reference proteome</keyword>
<evidence type="ECO:0000313" key="4">
    <source>
        <dbReference type="Proteomes" id="UP000199213"/>
    </source>
</evidence>
<feature type="domain" description="YCII-related" evidence="2">
    <location>
        <begin position="52"/>
        <end position="156"/>
    </location>
</feature>
<protein>
    <submittedName>
        <fullName evidence="3">Uncharacterized conserved protein</fullName>
    </submittedName>
</protein>
<dbReference type="InterPro" id="IPR005545">
    <property type="entry name" value="YCII"/>
</dbReference>
<dbReference type="EMBL" id="FNFM01000011">
    <property type="protein sequence ID" value="SDK70948.1"/>
    <property type="molecule type" value="Genomic_DNA"/>
</dbReference>
<dbReference type="Pfam" id="PF03795">
    <property type="entry name" value="YCII"/>
    <property type="match status" value="1"/>
</dbReference>
<name>A0A1G9E4B0_ACTMZ</name>
<dbReference type="Gene3D" id="3.30.70.1060">
    <property type="entry name" value="Dimeric alpha+beta barrel"/>
    <property type="match status" value="1"/>
</dbReference>
<sequence length="172" mass="18668">MGSNPRAEDAGRGAGNSRMKILLAWCRVRRVGDDPLVSRHKGGSLTEEETVKYLILMQVDPAVLEQLTDEQQRQLQEGHAAFIADTKERGEFIATQALADPSQSKVVRSSGSGPEVTDGPFVESKEFMGGFYLIDVVDEARAVELAEQIPDANIPGLALELRPVMFADLGDG</sequence>
<dbReference type="Proteomes" id="UP000199213">
    <property type="component" value="Unassembled WGS sequence"/>
</dbReference>
<organism evidence="3 4">
    <name type="scientific">Actinopolyspora mzabensis</name>
    <dbReference type="NCBI Taxonomy" id="995066"/>
    <lineage>
        <taxon>Bacteria</taxon>
        <taxon>Bacillati</taxon>
        <taxon>Actinomycetota</taxon>
        <taxon>Actinomycetes</taxon>
        <taxon>Actinopolysporales</taxon>
        <taxon>Actinopolysporaceae</taxon>
        <taxon>Actinopolyspora</taxon>
    </lineage>
</organism>
<dbReference type="AlphaFoldDB" id="A0A1G9E4B0"/>
<comment type="similarity">
    <text evidence="1">Belongs to the YciI family.</text>
</comment>
<dbReference type="PANTHER" id="PTHR35174">
    <property type="entry name" value="BLL7171 PROTEIN-RELATED"/>
    <property type="match status" value="1"/>
</dbReference>
<evidence type="ECO:0000256" key="1">
    <source>
        <dbReference type="ARBA" id="ARBA00007689"/>
    </source>
</evidence>
<dbReference type="SUPFAM" id="SSF54909">
    <property type="entry name" value="Dimeric alpha+beta barrel"/>
    <property type="match status" value="1"/>
</dbReference>
<evidence type="ECO:0000313" key="3">
    <source>
        <dbReference type="EMBL" id="SDK70948.1"/>
    </source>
</evidence>
<dbReference type="PANTHER" id="PTHR35174:SF3">
    <property type="entry name" value="BLL7171 PROTEIN"/>
    <property type="match status" value="1"/>
</dbReference>
<proteinExistence type="inferred from homology"/>